<dbReference type="PROSITE" id="PS50238">
    <property type="entry name" value="RHOGAP"/>
    <property type="match status" value="1"/>
</dbReference>
<gene>
    <name evidence="2" type="ORF">YQE_00049</name>
</gene>
<organism evidence="2">
    <name type="scientific">Dendroctonus ponderosae</name>
    <name type="common">Mountain pine beetle</name>
    <dbReference type="NCBI Taxonomy" id="77166"/>
    <lineage>
        <taxon>Eukaryota</taxon>
        <taxon>Metazoa</taxon>
        <taxon>Ecdysozoa</taxon>
        <taxon>Arthropoda</taxon>
        <taxon>Hexapoda</taxon>
        <taxon>Insecta</taxon>
        <taxon>Pterygota</taxon>
        <taxon>Neoptera</taxon>
        <taxon>Endopterygota</taxon>
        <taxon>Coleoptera</taxon>
        <taxon>Polyphaga</taxon>
        <taxon>Cucujiformia</taxon>
        <taxon>Curculionidae</taxon>
        <taxon>Scolytinae</taxon>
        <taxon>Dendroctonus</taxon>
    </lineage>
</organism>
<dbReference type="SMART" id="SM00324">
    <property type="entry name" value="RhoGAP"/>
    <property type="match status" value="1"/>
</dbReference>
<evidence type="ECO:0000256" key="1">
    <source>
        <dbReference type="SAM" id="MobiDB-lite"/>
    </source>
</evidence>
<reference evidence="2" key="1">
    <citation type="journal article" date="2013" name="Genome Biol.">
        <title>Draft genome of the mountain pine beetle, Dendroctonus ponderosae Hopkins, a major forest pest.</title>
        <authorList>
            <person name="Keeling C.I."/>
            <person name="Yuen M.M."/>
            <person name="Liao N.Y."/>
            <person name="Docking T.R."/>
            <person name="Chan S.K."/>
            <person name="Taylor G.A."/>
            <person name="Palmquist D.L."/>
            <person name="Jackman S.D."/>
            <person name="Nguyen A."/>
            <person name="Li M."/>
            <person name="Henderson H."/>
            <person name="Janes J.K."/>
            <person name="Zhao Y."/>
            <person name="Pandoh P."/>
            <person name="Moore R."/>
            <person name="Sperling F.A."/>
            <person name="Huber D.P."/>
            <person name="Birol I."/>
            <person name="Jones S.J."/>
            <person name="Bohlmann J."/>
        </authorList>
    </citation>
    <scope>NUCLEOTIDE SEQUENCE</scope>
</reference>
<name>N6US32_DENPD</name>
<dbReference type="PANTHER" id="PTHR12552">
    <property type="entry name" value="OLIGOPHRENIN 1"/>
    <property type="match status" value="1"/>
</dbReference>
<dbReference type="InterPro" id="IPR000198">
    <property type="entry name" value="RhoGAP_dom"/>
</dbReference>
<proteinExistence type="predicted"/>
<dbReference type="InterPro" id="IPR047234">
    <property type="entry name" value="GRAF_fam"/>
</dbReference>
<feature type="non-terminal residue" evidence="2">
    <location>
        <position position="1"/>
    </location>
</feature>
<protein>
    <submittedName>
        <fullName evidence="2">Uncharacterized protein</fullName>
    </submittedName>
</protein>
<feature type="compositionally biased region" description="Polar residues" evidence="1">
    <location>
        <begin position="8"/>
        <end position="19"/>
    </location>
</feature>
<dbReference type="SUPFAM" id="SSF48350">
    <property type="entry name" value="GTPase activation domain, GAP"/>
    <property type="match status" value="1"/>
</dbReference>
<dbReference type="HOGENOM" id="CLU_109525_0_0_1"/>
<evidence type="ECO:0000313" key="2">
    <source>
        <dbReference type="EMBL" id="ENN83596.1"/>
    </source>
</evidence>
<dbReference type="Gene3D" id="1.10.555.10">
    <property type="entry name" value="Rho GTPase activation protein"/>
    <property type="match status" value="1"/>
</dbReference>
<dbReference type="Pfam" id="PF00620">
    <property type="entry name" value="RhoGAP"/>
    <property type="match status" value="1"/>
</dbReference>
<dbReference type="InterPro" id="IPR008936">
    <property type="entry name" value="Rho_GTPase_activation_prot"/>
</dbReference>
<accession>N6US32</accession>
<sequence length="188" mass="21760">MIRKPRSSPCSRITNSQPNRKPGVIYTLQALSEQDRTAWMDIMDGKEPTYTAPTNKIPNSNEESYDLDDVGRHFVKRCIEVLEKRGLEEQGIYRVVGVTSKVNKLLTMGLDRRKADKVALDDPQEWETKTITSALKTYLRNLPEPLMSFKHHNDFINAVKRESRQNRVHEVHKLLYKLPKTNLEVLSI</sequence>
<dbReference type="EMBL" id="KB734048">
    <property type="protein sequence ID" value="ENN83596.1"/>
    <property type="molecule type" value="Genomic_DNA"/>
</dbReference>
<feature type="region of interest" description="Disordered" evidence="1">
    <location>
        <begin position="1"/>
        <end position="21"/>
    </location>
</feature>
<dbReference type="PANTHER" id="PTHR12552:SF1">
    <property type="entry name" value="RHO GTPASE-ACTIVATING PROTEIN GRAF"/>
    <property type="match status" value="1"/>
</dbReference>
<feature type="non-terminal residue" evidence="2">
    <location>
        <position position="188"/>
    </location>
</feature>
<dbReference type="GO" id="GO:0007165">
    <property type="term" value="P:signal transduction"/>
    <property type="evidence" value="ECO:0007669"/>
    <property type="project" value="InterPro"/>
</dbReference>
<dbReference type="GO" id="GO:0005096">
    <property type="term" value="F:GTPase activator activity"/>
    <property type="evidence" value="ECO:0007669"/>
    <property type="project" value="InterPro"/>
</dbReference>
<dbReference type="AlphaFoldDB" id="N6US32"/>